<dbReference type="GO" id="GO:0032543">
    <property type="term" value="P:mitochondrial translation"/>
    <property type="evidence" value="ECO:0007669"/>
    <property type="project" value="TreeGrafter"/>
</dbReference>
<evidence type="ECO:0000313" key="6">
    <source>
        <dbReference type="EMBL" id="KAJ7638997.1"/>
    </source>
</evidence>
<dbReference type="PANTHER" id="PTHR13479">
    <property type="entry name" value="30S RIBOSOMAL PROTEIN S18"/>
    <property type="match status" value="1"/>
</dbReference>
<evidence type="ECO:0000256" key="5">
    <source>
        <dbReference type="RuleBase" id="RU003910"/>
    </source>
</evidence>
<dbReference type="NCBIfam" id="TIGR00165">
    <property type="entry name" value="S18"/>
    <property type="match status" value="1"/>
</dbReference>
<dbReference type="Gene3D" id="4.10.640.10">
    <property type="entry name" value="Ribosomal protein S18"/>
    <property type="match status" value="1"/>
</dbReference>
<sequence>MLSFLPRLRPPRCLPFSTSALRRNETTKPMIDMLNQEADKNPQGAFLQEGTRAKQRVHEYRAIRPGSFIRPNDLTLESLKHSERRLPRRSALPPATRDARAQDVFHRLAIDPLKLSMHPSVLKEYMTEMAMIYPRRITGLTMKSQRRIAKAIRRAKMMGVIPILSRPR</sequence>
<evidence type="ECO:0000256" key="3">
    <source>
        <dbReference type="ARBA" id="ARBA00023274"/>
    </source>
</evidence>
<dbReference type="PRINTS" id="PR00974">
    <property type="entry name" value="RIBOSOMALS18"/>
</dbReference>
<evidence type="ECO:0000313" key="7">
    <source>
        <dbReference type="Proteomes" id="UP001221142"/>
    </source>
</evidence>
<keyword evidence="3 5" id="KW-0687">Ribonucleoprotein</keyword>
<protein>
    <recommendedName>
        <fullName evidence="4">Small ribosomal subunit protein bS18m</fullName>
    </recommendedName>
</protein>
<keyword evidence="7" id="KW-1185">Reference proteome</keyword>
<dbReference type="InterPro" id="IPR036870">
    <property type="entry name" value="Ribosomal_bS18_sf"/>
</dbReference>
<dbReference type="GO" id="GO:0005763">
    <property type="term" value="C:mitochondrial small ribosomal subunit"/>
    <property type="evidence" value="ECO:0007669"/>
    <property type="project" value="TreeGrafter"/>
</dbReference>
<dbReference type="PANTHER" id="PTHR13479:SF40">
    <property type="entry name" value="SMALL RIBOSOMAL SUBUNIT PROTEIN BS18M"/>
    <property type="match status" value="1"/>
</dbReference>
<dbReference type="AlphaFoldDB" id="A0AAD7C4R5"/>
<comment type="caution">
    <text evidence="6">The sequence shown here is derived from an EMBL/GenBank/DDBJ whole genome shotgun (WGS) entry which is preliminary data.</text>
</comment>
<dbReference type="Pfam" id="PF01084">
    <property type="entry name" value="Ribosomal_S18"/>
    <property type="match status" value="1"/>
</dbReference>
<name>A0AAD7C4R5_9AGAR</name>
<evidence type="ECO:0000256" key="1">
    <source>
        <dbReference type="ARBA" id="ARBA00005589"/>
    </source>
</evidence>
<reference evidence="6" key="1">
    <citation type="submission" date="2023-03" db="EMBL/GenBank/DDBJ databases">
        <title>Massive genome expansion in bonnet fungi (Mycena s.s.) driven by repeated elements and novel gene families across ecological guilds.</title>
        <authorList>
            <consortium name="Lawrence Berkeley National Laboratory"/>
            <person name="Harder C.B."/>
            <person name="Miyauchi S."/>
            <person name="Viragh M."/>
            <person name="Kuo A."/>
            <person name="Thoen E."/>
            <person name="Andreopoulos B."/>
            <person name="Lu D."/>
            <person name="Skrede I."/>
            <person name="Drula E."/>
            <person name="Henrissat B."/>
            <person name="Morin E."/>
            <person name="Kohler A."/>
            <person name="Barry K."/>
            <person name="LaButti K."/>
            <person name="Morin E."/>
            <person name="Salamov A."/>
            <person name="Lipzen A."/>
            <person name="Mereny Z."/>
            <person name="Hegedus B."/>
            <person name="Baldrian P."/>
            <person name="Stursova M."/>
            <person name="Weitz H."/>
            <person name="Taylor A."/>
            <person name="Grigoriev I.V."/>
            <person name="Nagy L.G."/>
            <person name="Martin F."/>
            <person name="Kauserud H."/>
        </authorList>
    </citation>
    <scope>NUCLEOTIDE SEQUENCE</scope>
    <source>
        <strain evidence="6">9284</strain>
    </source>
</reference>
<dbReference type="InterPro" id="IPR001648">
    <property type="entry name" value="Ribosomal_bS18"/>
</dbReference>
<accession>A0AAD7C4R5</accession>
<dbReference type="EMBL" id="JARKIF010000005">
    <property type="protein sequence ID" value="KAJ7638997.1"/>
    <property type="molecule type" value="Genomic_DNA"/>
</dbReference>
<comment type="similarity">
    <text evidence="1 5">Belongs to the bacterial ribosomal protein bS18 family.</text>
</comment>
<evidence type="ECO:0000256" key="2">
    <source>
        <dbReference type="ARBA" id="ARBA00022980"/>
    </source>
</evidence>
<dbReference type="Proteomes" id="UP001221142">
    <property type="component" value="Unassembled WGS sequence"/>
</dbReference>
<proteinExistence type="inferred from homology"/>
<keyword evidence="2 5" id="KW-0689">Ribosomal protein</keyword>
<organism evidence="6 7">
    <name type="scientific">Roridomyces roridus</name>
    <dbReference type="NCBI Taxonomy" id="1738132"/>
    <lineage>
        <taxon>Eukaryota</taxon>
        <taxon>Fungi</taxon>
        <taxon>Dikarya</taxon>
        <taxon>Basidiomycota</taxon>
        <taxon>Agaricomycotina</taxon>
        <taxon>Agaricomycetes</taxon>
        <taxon>Agaricomycetidae</taxon>
        <taxon>Agaricales</taxon>
        <taxon>Marasmiineae</taxon>
        <taxon>Mycenaceae</taxon>
        <taxon>Roridomyces</taxon>
    </lineage>
</organism>
<gene>
    <name evidence="6" type="ORF">FB45DRAFT_904452</name>
</gene>
<evidence type="ECO:0000256" key="4">
    <source>
        <dbReference type="ARBA" id="ARBA00035264"/>
    </source>
</evidence>
<dbReference type="GO" id="GO:0003735">
    <property type="term" value="F:structural constituent of ribosome"/>
    <property type="evidence" value="ECO:0007669"/>
    <property type="project" value="InterPro"/>
</dbReference>
<dbReference type="GO" id="GO:0070181">
    <property type="term" value="F:small ribosomal subunit rRNA binding"/>
    <property type="evidence" value="ECO:0007669"/>
    <property type="project" value="TreeGrafter"/>
</dbReference>
<dbReference type="SUPFAM" id="SSF46911">
    <property type="entry name" value="Ribosomal protein S18"/>
    <property type="match status" value="1"/>
</dbReference>